<dbReference type="Pfam" id="PF01131">
    <property type="entry name" value="Topoisom_bac"/>
    <property type="match status" value="1"/>
</dbReference>
<dbReference type="GO" id="GO:0006265">
    <property type="term" value="P:DNA topological change"/>
    <property type="evidence" value="ECO:0007669"/>
    <property type="project" value="InterPro"/>
</dbReference>
<dbReference type="GO" id="GO:0003677">
    <property type="term" value="F:DNA binding"/>
    <property type="evidence" value="ECO:0007669"/>
    <property type="project" value="UniProtKB-KW"/>
</dbReference>
<keyword evidence="2" id="KW-0238">DNA-binding</keyword>
<dbReference type="Pfam" id="PF13368">
    <property type="entry name" value="Toprim_C_rpt"/>
    <property type="match status" value="4"/>
</dbReference>
<reference evidence="6" key="1">
    <citation type="submission" date="2023-03" db="EMBL/GenBank/DDBJ databases">
        <authorList>
            <person name="Steffen K."/>
            <person name="Cardenas P."/>
        </authorList>
    </citation>
    <scope>NUCLEOTIDE SEQUENCE</scope>
</reference>
<protein>
    <submittedName>
        <fullName evidence="6">DNA topoisomerase 1</fullName>
    </submittedName>
</protein>
<dbReference type="GO" id="GO:0003917">
    <property type="term" value="F:DNA topoisomerase type I (single strand cut, ATP-independent) activity"/>
    <property type="evidence" value="ECO:0007669"/>
    <property type="project" value="InterPro"/>
</dbReference>
<dbReference type="InterPro" id="IPR013825">
    <property type="entry name" value="Topo_IA_cen_sub2"/>
</dbReference>
<dbReference type="Gene3D" id="2.70.20.10">
    <property type="entry name" value="Topoisomerase I, domain 3"/>
    <property type="match status" value="1"/>
</dbReference>
<dbReference type="Gene3D" id="1.10.290.10">
    <property type="entry name" value="Topoisomerase I, domain 4"/>
    <property type="match status" value="1"/>
</dbReference>
<proteinExistence type="predicted"/>
<comment type="caution">
    <text evidence="6">The sequence shown here is derived from an EMBL/GenBank/DDBJ whole genome shotgun (WGS) entry which is preliminary data.</text>
</comment>
<dbReference type="AlphaFoldDB" id="A0AA35TQ20"/>
<feature type="compositionally biased region" description="Basic residues" evidence="4">
    <location>
        <begin position="487"/>
        <end position="499"/>
    </location>
</feature>
<dbReference type="InterPro" id="IPR013824">
    <property type="entry name" value="Topo_IA_cen_sub1"/>
</dbReference>
<evidence type="ECO:0000259" key="5">
    <source>
        <dbReference type="PROSITE" id="PS52039"/>
    </source>
</evidence>
<dbReference type="PANTHER" id="PTHR42785:SF1">
    <property type="entry name" value="DNA TOPOISOMERASE"/>
    <property type="match status" value="1"/>
</dbReference>
<organism evidence="6 7">
    <name type="scientific">Geodia barretti</name>
    <name type="common">Barrett's horny sponge</name>
    <dbReference type="NCBI Taxonomy" id="519541"/>
    <lineage>
        <taxon>Eukaryota</taxon>
        <taxon>Metazoa</taxon>
        <taxon>Porifera</taxon>
        <taxon>Demospongiae</taxon>
        <taxon>Heteroscleromorpha</taxon>
        <taxon>Tetractinellida</taxon>
        <taxon>Astrophorina</taxon>
        <taxon>Geodiidae</taxon>
        <taxon>Geodia</taxon>
    </lineage>
</organism>
<feature type="region of interest" description="Disordered" evidence="4">
    <location>
        <begin position="397"/>
        <end position="422"/>
    </location>
</feature>
<feature type="domain" description="Topo IA-type catalytic" evidence="5">
    <location>
        <begin position="1"/>
        <end position="209"/>
    </location>
</feature>
<dbReference type="EMBL" id="CASHTH010003981">
    <property type="protein sequence ID" value="CAI8052049.1"/>
    <property type="molecule type" value="Genomic_DNA"/>
</dbReference>
<dbReference type="InterPro" id="IPR023405">
    <property type="entry name" value="Topo_IA_core_domain"/>
</dbReference>
<evidence type="ECO:0000256" key="2">
    <source>
        <dbReference type="ARBA" id="ARBA00023125"/>
    </source>
</evidence>
<dbReference type="Proteomes" id="UP001174909">
    <property type="component" value="Unassembled WGS sequence"/>
</dbReference>
<keyword evidence="1" id="KW-0799">Topoisomerase</keyword>
<dbReference type="PROSITE" id="PS52039">
    <property type="entry name" value="TOPO_IA_2"/>
    <property type="match status" value="1"/>
</dbReference>
<dbReference type="InterPro" id="IPR013497">
    <property type="entry name" value="Topo_IA_cen"/>
</dbReference>
<name>A0AA35TQ20_GEOBA</name>
<gene>
    <name evidence="6" type="ORF">GBAR_LOCUS28491</name>
</gene>
<dbReference type="InterPro" id="IPR000380">
    <property type="entry name" value="Topo_IA"/>
</dbReference>
<evidence type="ECO:0000256" key="1">
    <source>
        <dbReference type="ARBA" id="ARBA00023029"/>
    </source>
</evidence>
<feature type="region of interest" description="Disordered" evidence="4">
    <location>
        <begin position="65"/>
        <end position="86"/>
    </location>
</feature>
<evidence type="ECO:0000256" key="4">
    <source>
        <dbReference type="SAM" id="MobiDB-lite"/>
    </source>
</evidence>
<accession>A0AA35TQ20</accession>
<evidence type="ECO:0000313" key="7">
    <source>
        <dbReference type="Proteomes" id="UP001174909"/>
    </source>
</evidence>
<dbReference type="Gene3D" id="1.10.460.10">
    <property type="entry name" value="Topoisomerase I, domain 2"/>
    <property type="match status" value="1"/>
</dbReference>
<dbReference type="SUPFAM" id="SSF56712">
    <property type="entry name" value="Prokaryotic type I DNA topoisomerase"/>
    <property type="match status" value="1"/>
</dbReference>
<dbReference type="InterPro" id="IPR025589">
    <property type="entry name" value="Toprim_C_rpt"/>
</dbReference>
<feature type="region of interest" description="Disordered" evidence="4">
    <location>
        <begin position="453"/>
        <end position="499"/>
    </location>
</feature>
<dbReference type="InterPro" id="IPR013826">
    <property type="entry name" value="Topo_IA_cen_sub3"/>
</dbReference>
<keyword evidence="7" id="KW-1185">Reference proteome</keyword>
<dbReference type="SMART" id="SM00437">
    <property type="entry name" value="TOP1Ac"/>
    <property type="match status" value="1"/>
</dbReference>
<sequence>MSSGEAAAYELVWKRTIASQMTDAIGSTVQVRVGGEAADGRNAEFTAAGTTISHYGFRRVYSEGTDAEGGAGARPNGDSERPLPAVTEGDRLGLEGLEPSGHETSPPARFTEASLVKRLEELGVGRPSTYASIMNTIQDRGYVWKRGTALVPTFTAFSVVRLLEQHFSDLVDYTFTARMEDELDSIATGDGDVQPWLRRFYFGAEVPVRGDDGSSNGEESDQENAGLKAMVGAVIVARVGRFGPYVERGPQRATIPDEIPPDELTVEAALELIDKPNDDRVLGEDPDSGLPVIARAGRFGPYVQVGTAEDTGKKKPKTASLLQSMTLDGIDLDDALKLLSLPRTVGADPADGTPITAQNGRYGPYIQKGSDSRTLDSEDLLFTVTLEECLTILAQPKGRRRQAAKPPLRELGNDPATGQPMVIKEGRWGPYVTDGQTNASLRTGDTVEQITPERAAELLQHRRERGPATPKARGTTRRKSTTTTKRTTTKRTTRQKAAS</sequence>
<evidence type="ECO:0000256" key="3">
    <source>
        <dbReference type="ARBA" id="ARBA00023235"/>
    </source>
</evidence>
<dbReference type="InterPro" id="IPR003602">
    <property type="entry name" value="Topo_IA_DNA-bd_dom"/>
</dbReference>
<dbReference type="PRINTS" id="PR00417">
    <property type="entry name" value="PRTPISMRASEI"/>
</dbReference>
<dbReference type="PANTHER" id="PTHR42785">
    <property type="entry name" value="DNA TOPOISOMERASE, TYPE IA, CORE"/>
    <property type="match status" value="1"/>
</dbReference>
<evidence type="ECO:0000313" key="6">
    <source>
        <dbReference type="EMBL" id="CAI8052049.1"/>
    </source>
</evidence>
<keyword evidence="3" id="KW-0413">Isomerase</keyword>